<dbReference type="EMBL" id="JAEDAH010000043">
    <property type="protein sequence ID" value="MCA6063822.1"/>
    <property type="molecule type" value="Genomic_DNA"/>
</dbReference>
<evidence type="ECO:0000259" key="6">
    <source>
        <dbReference type="PROSITE" id="PS51387"/>
    </source>
</evidence>
<feature type="domain" description="FAD-binding PCMH-type" evidence="6">
    <location>
        <begin position="40"/>
        <end position="219"/>
    </location>
</feature>
<dbReference type="Gene3D" id="3.30.70.2740">
    <property type="match status" value="1"/>
</dbReference>
<proteinExistence type="inferred from homology"/>
<dbReference type="SUPFAM" id="SSF55103">
    <property type="entry name" value="FAD-linked oxidases, C-terminal domain"/>
    <property type="match status" value="1"/>
</dbReference>
<dbReference type="InterPro" id="IPR036318">
    <property type="entry name" value="FAD-bd_PCMH-like_sf"/>
</dbReference>
<dbReference type="InterPro" id="IPR016167">
    <property type="entry name" value="FAD-bd_PCMH_sub1"/>
</dbReference>
<keyword evidence="8" id="KW-1185">Reference proteome</keyword>
<comment type="caution">
    <text evidence="7">The sequence shown here is derived from an EMBL/GenBank/DDBJ whole genome shotgun (WGS) entry which is preliminary data.</text>
</comment>
<dbReference type="Gene3D" id="3.30.70.2190">
    <property type="match status" value="1"/>
</dbReference>
<evidence type="ECO:0000313" key="8">
    <source>
        <dbReference type="Proteomes" id="UP000714380"/>
    </source>
</evidence>
<sequence length="467" mass="51624">MTALTQDALIERLSAIVGSDKVRTDADSLQTFGKDWTKIYEPKPSAIVFPKTTEQVRDIVLLANEHGLGLVPSGGRTGLSAGAVAANGEVVVAFDYMNQIAEFNAVDRTVKCGAGVITEQLQTYAEDQGLFYPVDFASAGSSQIGGNIGTNAGGIKVIRWGMTRDWVAGLTVVTGKGDILRLNKDLLKNNTGYDMRQLFIGGEGTLGFVTEATMRLTRPPKNLTVLVLGVPELDDVMKVLNQFQSQMDLTAFEFFSDKAMQKVLARGDVPAPFESSTDFYALIEFEAIAEADMDLAMTIFEQCVENGWVMDGVISQSETQAANLWRLREDISETISEWTPYKNDISVVVSKVPPFLRDIDEIVTREYPDFEIIWFGHIGDGNLHLNILKPENLPKEEFFQRCAKVSTWVFEIVEKYDGSVSAEHGVGMTKKPYLEYTRSAEELAYMKAVKAVFDPNNVMNPGKLVDM</sequence>
<dbReference type="InterPro" id="IPR006094">
    <property type="entry name" value="Oxid_FAD_bind_N"/>
</dbReference>
<dbReference type="PANTHER" id="PTHR43716">
    <property type="entry name" value="D-2-HYDROXYGLUTARATE DEHYDROGENASE, MITOCHONDRIAL"/>
    <property type="match status" value="1"/>
</dbReference>
<dbReference type="Pfam" id="PF01565">
    <property type="entry name" value="FAD_binding_4"/>
    <property type="match status" value="1"/>
</dbReference>
<evidence type="ECO:0000256" key="5">
    <source>
        <dbReference type="ARBA" id="ARBA00023002"/>
    </source>
</evidence>
<evidence type="ECO:0000256" key="1">
    <source>
        <dbReference type="ARBA" id="ARBA00001974"/>
    </source>
</evidence>
<comment type="cofactor">
    <cofactor evidence="1">
        <name>FAD</name>
        <dbReference type="ChEBI" id="CHEBI:57692"/>
    </cofactor>
</comment>
<dbReference type="Gene3D" id="1.10.45.10">
    <property type="entry name" value="Vanillyl-alcohol Oxidase, Chain A, domain 4"/>
    <property type="match status" value="1"/>
</dbReference>
<dbReference type="Gene3D" id="3.30.43.10">
    <property type="entry name" value="Uridine Diphospho-n-acetylenolpyruvylglucosamine Reductase, domain 2"/>
    <property type="match status" value="1"/>
</dbReference>
<keyword evidence="5" id="KW-0560">Oxidoreductase</keyword>
<protein>
    <submittedName>
        <fullName evidence="7">FAD-binding oxidoreductase</fullName>
    </submittedName>
</protein>
<dbReference type="Proteomes" id="UP000714380">
    <property type="component" value="Unassembled WGS sequence"/>
</dbReference>
<dbReference type="RefSeq" id="WP_225674196.1">
    <property type="nucleotide sequence ID" value="NZ_JAEDAH010000043.1"/>
</dbReference>
<gene>
    <name evidence="7" type="ORF">I9W95_09405</name>
</gene>
<dbReference type="PROSITE" id="PS51387">
    <property type="entry name" value="FAD_PCMH"/>
    <property type="match status" value="1"/>
</dbReference>
<evidence type="ECO:0000256" key="2">
    <source>
        <dbReference type="ARBA" id="ARBA00008000"/>
    </source>
</evidence>
<comment type="similarity">
    <text evidence="2">Belongs to the FAD-binding oxidoreductase/transferase type 4 family.</text>
</comment>
<dbReference type="InterPro" id="IPR016169">
    <property type="entry name" value="FAD-bd_PCMH_sub2"/>
</dbReference>
<dbReference type="SUPFAM" id="SSF56176">
    <property type="entry name" value="FAD-binding/transporter-associated domain-like"/>
    <property type="match status" value="1"/>
</dbReference>
<dbReference type="InterPro" id="IPR051264">
    <property type="entry name" value="FAD-oxidored/transferase_4"/>
</dbReference>
<keyword evidence="3" id="KW-0285">Flavoprotein</keyword>
<dbReference type="Pfam" id="PF02913">
    <property type="entry name" value="FAD-oxidase_C"/>
    <property type="match status" value="1"/>
</dbReference>
<evidence type="ECO:0000313" key="7">
    <source>
        <dbReference type="EMBL" id="MCA6063822.1"/>
    </source>
</evidence>
<dbReference type="Gene3D" id="3.30.465.10">
    <property type="match status" value="1"/>
</dbReference>
<dbReference type="InterPro" id="IPR016171">
    <property type="entry name" value="Vanillyl_alc_oxidase_C-sub2"/>
</dbReference>
<dbReference type="InterPro" id="IPR004113">
    <property type="entry name" value="FAD-bd_oxidored_4_C"/>
</dbReference>
<dbReference type="InterPro" id="IPR016164">
    <property type="entry name" value="FAD-linked_Oxase-like_C"/>
</dbReference>
<evidence type="ECO:0000256" key="4">
    <source>
        <dbReference type="ARBA" id="ARBA00022827"/>
    </source>
</evidence>
<dbReference type="InterPro" id="IPR016166">
    <property type="entry name" value="FAD-bd_PCMH"/>
</dbReference>
<name>A0ABS7ZQ58_9GAMM</name>
<keyword evidence="4" id="KW-0274">FAD</keyword>
<reference evidence="7 8" key="1">
    <citation type="submission" date="2020-12" db="EMBL/GenBank/DDBJ databases">
        <title>Novel Thalassolituus-related marine hydrocarbonoclastic bacteria mediated algae-derived hydrocarbons mineralization in twilight zone of the northern South China Sea.</title>
        <authorList>
            <person name="Dong C."/>
        </authorList>
    </citation>
    <scope>NUCLEOTIDE SEQUENCE [LARGE SCALE GENOMIC DNA]</scope>
    <source>
        <strain evidence="7 8">IMCC1826</strain>
    </source>
</reference>
<organism evidence="7 8">
    <name type="scientific">Thalassolituus marinus</name>
    <dbReference type="NCBI Taxonomy" id="671053"/>
    <lineage>
        <taxon>Bacteria</taxon>
        <taxon>Pseudomonadati</taxon>
        <taxon>Pseudomonadota</taxon>
        <taxon>Gammaproteobacteria</taxon>
        <taxon>Oceanospirillales</taxon>
        <taxon>Oceanospirillaceae</taxon>
        <taxon>Thalassolituus</taxon>
    </lineage>
</organism>
<accession>A0ABS7ZQ58</accession>
<dbReference type="PANTHER" id="PTHR43716:SF1">
    <property type="entry name" value="D-2-HYDROXYGLUTARATE DEHYDROGENASE, MITOCHONDRIAL"/>
    <property type="match status" value="1"/>
</dbReference>
<evidence type="ECO:0000256" key="3">
    <source>
        <dbReference type="ARBA" id="ARBA00022630"/>
    </source>
</evidence>